<accession>A0A2H3BZZ3</accession>
<reference evidence="3" key="1">
    <citation type="journal article" date="2017" name="Nat. Ecol. Evol.">
        <title>Genome expansion and lineage-specific genetic innovations in the forest pathogenic fungi Armillaria.</title>
        <authorList>
            <person name="Sipos G."/>
            <person name="Prasanna A.N."/>
            <person name="Walter M.C."/>
            <person name="O'Connor E."/>
            <person name="Balint B."/>
            <person name="Krizsan K."/>
            <person name="Kiss B."/>
            <person name="Hess J."/>
            <person name="Varga T."/>
            <person name="Slot J."/>
            <person name="Riley R."/>
            <person name="Boka B."/>
            <person name="Rigling D."/>
            <person name="Barry K."/>
            <person name="Lee J."/>
            <person name="Mihaltcheva S."/>
            <person name="LaButti K."/>
            <person name="Lipzen A."/>
            <person name="Waldron R."/>
            <person name="Moloney N.M."/>
            <person name="Sperisen C."/>
            <person name="Kredics L."/>
            <person name="Vagvoelgyi C."/>
            <person name="Patrignani A."/>
            <person name="Fitzpatrick D."/>
            <person name="Nagy I."/>
            <person name="Doyle S."/>
            <person name="Anderson J.B."/>
            <person name="Grigoriev I.V."/>
            <person name="Gueldener U."/>
            <person name="Muensterkoetter M."/>
            <person name="Nagy L.G."/>
        </authorList>
    </citation>
    <scope>NUCLEOTIDE SEQUENCE [LARGE SCALE GENOMIC DNA]</scope>
    <source>
        <strain evidence="3">28-4</strain>
    </source>
</reference>
<sequence length="497" mass="54347">MRLVYLVSLLATASAIKDTKIRTRAIDYGSIPTTVDYVPPGGFPDTTWSDPSDWVEIDVTENSLPADDDSIDASVAIADILDTVSTSSRRVLVFPAGIYYFNSTLKIQSSDVILRGAGLSKTTFLITANGSADAEIRFDGSWAAEGRPVNGSVSSGATSVNVSDASDIKVGQVVQLYLNAGRQAWGTFIESQLLLVKSVSGNRFTFDFPVGLTYSEEKEPYVRPMNALFNVGVEGIRIERVNEPEAQDVSNVAFRMVSNAFYTDNHSINSGRSHVDIALVLGMVVERNYVHGFYINKGGYGYGFNVHLSTSVRVTDNKTWDLRHHILLQQGANHNVISYNSIEEPWQSYNDMAFHASYAYFNLIEGNIFYEGYADNSHDDADQVDLHATGPGNVWLRNKVQNCIFSANNETQKQTAVGNVIYDKMISVGESHFTGANYLAGDTQWGNLSSSAVIPASLYSAETPSFFGSSAYPPFGFQVGDWGHSNTVPAGNRTRPS</sequence>
<dbReference type="Gene3D" id="2.160.20.10">
    <property type="entry name" value="Single-stranded right-handed beta-helix, Pectin lyase-like"/>
    <property type="match status" value="1"/>
</dbReference>
<dbReference type="InterPro" id="IPR012334">
    <property type="entry name" value="Pectin_lyas_fold"/>
</dbReference>
<evidence type="ECO:0000313" key="2">
    <source>
        <dbReference type="EMBL" id="PBK71638.1"/>
    </source>
</evidence>
<evidence type="ECO:0000256" key="1">
    <source>
        <dbReference type="SAM" id="SignalP"/>
    </source>
</evidence>
<dbReference type="AlphaFoldDB" id="A0A2H3BZZ3"/>
<dbReference type="InterPro" id="IPR011050">
    <property type="entry name" value="Pectin_lyase_fold/virulence"/>
</dbReference>
<keyword evidence="1" id="KW-0732">Signal</keyword>
<organism evidence="2 3">
    <name type="scientific">Armillaria solidipes</name>
    <dbReference type="NCBI Taxonomy" id="1076256"/>
    <lineage>
        <taxon>Eukaryota</taxon>
        <taxon>Fungi</taxon>
        <taxon>Dikarya</taxon>
        <taxon>Basidiomycota</taxon>
        <taxon>Agaricomycotina</taxon>
        <taxon>Agaricomycetes</taxon>
        <taxon>Agaricomycetidae</taxon>
        <taxon>Agaricales</taxon>
        <taxon>Marasmiineae</taxon>
        <taxon>Physalacriaceae</taxon>
        <taxon>Armillaria</taxon>
    </lineage>
</organism>
<protein>
    <submittedName>
        <fullName evidence="2">Uncharacterized protein</fullName>
    </submittedName>
</protein>
<dbReference type="Proteomes" id="UP000218334">
    <property type="component" value="Unassembled WGS sequence"/>
</dbReference>
<proteinExistence type="predicted"/>
<dbReference type="SUPFAM" id="SSF51126">
    <property type="entry name" value="Pectin lyase-like"/>
    <property type="match status" value="1"/>
</dbReference>
<dbReference type="EMBL" id="KZ293423">
    <property type="protein sequence ID" value="PBK71638.1"/>
    <property type="molecule type" value="Genomic_DNA"/>
</dbReference>
<feature type="chain" id="PRO_5013662162" evidence="1">
    <location>
        <begin position="16"/>
        <end position="497"/>
    </location>
</feature>
<keyword evidence="3" id="KW-1185">Reference proteome</keyword>
<evidence type="ECO:0000313" key="3">
    <source>
        <dbReference type="Proteomes" id="UP000218334"/>
    </source>
</evidence>
<feature type="signal peptide" evidence="1">
    <location>
        <begin position="1"/>
        <end position="15"/>
    </location>
</feature>
<name>A0A2H3BZZ3_9AGAR</name>
<gene>
    <name evidence="2" type="ORF">ARMSODRAFT_783137</name>
</gene>